<evidence type="ECO:0000256" key="2">
    <source>
        <dbReference type="ARBA" id="ARBA00023002"/>
    </source>
</evidence>
<evidence type="ECO:0000313" key="3">
    <source>
        <dbReference type="EMBL" id="CAL1585701.1"/>
    </source>
</evidence>
<dbReference type="AlphaFoldDB" id="A0AAV2KBP1"/>
<name>A0AAV2KBP1_KNICA</name>
<dbReference type="Gene3D" id="3.40.50.720">
    <property type="entry name" value="NAD(P)-binding Rossmann-like Domain"/>
    <property type="match status" value="1"/>
</dbReference>
<proteinExistence type="inferred from homology"/>
<dbReference type="InterPro" id="IPR002347">
    <property type="entry name" value="SDR_fam"/>
</dbReference>
<dbReference type="EMBL" id="OZ035839">
    <property type="protein sequence ID" value="CAL1585701.1"/>
    <property type="molecule type" value="Genomic_DNA"/>
</dbReference>
<dbReference type="Proteomes" id="UP001497482">
    <property type="component" value="Chromosome 17"/>
</dbReference>
<protein>
    <submittedName>
        <fullName evidence="3">Uncharacterized protein</fullName>
    </submittedName>
</protein>
<accession>A0AAV2KBP1</accession>
<organism evidence="3 4">
    <name type="scientific">Knipowitschia caucasica</name>
    <name type="common">Caucasian dwarf goby</name>
    <name type="synonym">Pomatoschistus caucasicus</name>
    <dbReference type="NCBI Taxonomy" id="637954"/>
    <lineage>
        <taxon>Eukaryota</taxon>
        <taxon>Metazoa</taxon>
        <taxon>Chordata</taxon>
        <taxon>Craniata</taxon>
        <taxon>Vertebrata</taxon>
        <taxon>Euteleostomi</taxon>
        <taxon>Actinopterygii</taxon>
        <taxon>Neopterygii</taxon>
        <taxon>Teleostei</taxon>
        <taxon>Neoteleostei</taxon>
        <taxon>Acanthomorphata</taxon>
        <taxon>Gobiaria</taxon>
        <taxon>Gobiiformes</taxon>
        <taxon>Gobioidei</taxon>
        <taxon>Gobiidae</taxon>
        <taxon>Gobiinae</taxon>
        <taxon>Knipowitschia</taxon>
    </lineage>
</organism>
<sequence>MLQFVLLFVVVAGVYLLLNKTLFKRSRCRGNLPMAKKTVVITGRNSGIGKSTTLNLARRGARVIMGCRNQRTAEAAILEIQQCHKLCSSGSRSNSRSDELL</sequence>
<keyword evidence="4" id="KW-1185">Reference proteome</keyword>
<dbReference type="InterPro" id="IPR036291">
    <property type="entry name" value="NAD(P)-bd_dom_sf"/>
</dbReference>
<keyword evidence="2" id="KW-0560">Oxidoreductase</keyword>
<comment type="similarity">
    <text evidence="1">Belongs to the short-chain dehydrogenases/reductases (SDR) family.</text>
</comment>
<gene>
    <name evidence="3" type="ORF">KC01_LOCUS15896</name>
</gene>
<evidence type="ECO:0000256" key="1">
    <source>
        <dbReference type="ARBA" id="ARBA00006484"/>
    </source>
</evidence>
<evidence type="ECO:0000313" key="4">
    <source>
        <dbReference type="Proteomes" id="UP001497482"/>
    </source>
</evidence>
<reference evidence="3 4" key="1">
    <citation type="submission" date="2024-04" db="EMBL/GenBank/DDBJ databases">
        <authorList>
            <person name="Waldvogel A.-M."/>
            <person name="Schoenle A."/>
        </authorList>
    </citation>
    <scope>NUCLEOTIDE SEQUENCE [LARGE SCALE GENOMIC DNA]</scope>
</reference>
<dbReference type="PANTHER" id="PTHR43157:SF44">
    <property type="entry name" value="DEHYDROGENASE_REDUCTASE SDR FAMILY MEMBER 13"/>
    <property type="match status" value="1"/>
</dbReference>
<dbReference type="Pfam" id="PF00106">
    <property type="entry name" value="adh_short"/>
    <property type="match status" value="1"/>
</dbReference>
<dbReference type="GO" id="GO:0016491">
    <property type="term" value="F:oxidoreductase activity"/>
    <property type="evidence" value="ECO:0007669"/>
    <property type="project" value="UniProtKB-KW"/>
</dbReference>
<dbReference type="SUPFAM" id="SSF51735">
    <property type="entry name" value="NAD(P)-binding Rossmann-fold domains"/>
    <property type="match status" value="1"/>
</dbReference>
<dbReference type="PANTHER" id="PTHR43157">
    <property type="entry name" value="PHOSPHATIDYLINOSITOL-GLYCAN BIOSYNTHESIS CLASS F PROTEIN-RELATED"/>
    <property type="match status" value="1"/>
</dbReference>